<keyword evidence="5" id="KW-0732">Signal</keyword>
<keyword evidence="2" id="KW-0479">Metal-binding</keyword>
<protein>
    <submittedName>
        <fullName evidence="7">Arylsulfatase</fullName>
        <ecNumber evidence="7">3.1.6.1</ecNumber>
    </submittedName>
</protein>
<evidence type="ECO:0000256" key="5">
    <source>
        <dbReference type="SAM" id="SignalP"/>
    </source>
</evidence>
<evidence type="ECO:0000256" key="2">
    <source>
        <dbReference type="ARBA" id="ARBA00022723"/>
    </source>
</evidence>
<evidence type="ECO:0000256" key="1">
    <source>
        <dbReference type="ARBA" id="ARBA00008779"/>
    </source>
</evidence>
<sequence precursor="true">MLIRSLLLLGLFCWTSSANAAQPNVILIMADDIGYECYGCYGSQQYQTPNIDRLAEEGTRFKHCYSQPLCTPSRVKIMTGLSNARNYSAFSILNRDQRTFGHIMKEAGYRTFVGGKWQLYGAEHYISPQGHNAKGMLPEDAGFDQHCLWQIEKLGDRYWNPLLSINGDLKQFEPEDYGPGVVTDHILDFMDEESDKPFFVYYPMILVHNPFPTTPDSEDSRSEDAQQNFEDMVQYMDKLIGRIVQKTEAKGIAEETLIIVTGDNGTNPKIKSQLNGQTIKGGKGRTTDAGTRVALVAWQPGTVQAGKVCEDLVDFSDFVPTLQEVAGIPVNKNLDGISFAPALSGTNRNAREWMYCYYHPRPEREKWKPQRFTRDQRYKLYGNGRFYDIANDPLERSPLKEKNEAYEKLAAALESMPAESPALLQFPE</sequence>
<keyword evidence="8" id="KW-1185">Reference proteome</keyword>
<evidence type="ECO:0000256" key="3">
    <source>
        <dbReference type="ARBA" id="ARBA00022801"/>
    </source>
</evidence>
<dbReference type="GO" id="GO:0046872">
    <property type="term" value="F:metal ion binding"/>
    <property type="evidence" value="ECO:0007669"/>
    <property type="project" value="UniProtKB-KW"/>
</dbReference>
<name>A0A518CKJ6_9PLAN</name>
<reference evidence="7 8" key="1">
    <citation type="submission" date="2019-02" db="EMBL/GenBank/DDBJ databases">
        <title>Deep-cultivation of Planctomycetes and their phenomic and genomic characterization uncovers novel biology.</title>
        <authorList>
            <person name="Wiegand S."/>
            <person name="Jogler M."/>
            <person name="Boedeker C."/>
            <person name="Pinto D."/>
            <person name="Vollmers J."/>
            <person name="Rivas-Marin E."/>
            <person name="Kohn T."/>
            <person name="Peeters S.H."/>
            <person name="Heuer A."/>
            <person name="Rast P."/>
            <person name="Oberbeckmann S."/>
            <person name="Bunk B."/>
            <person name="Jeske O."/>
            <person name="Meyerdierks A."/>
            <person name="Storesund J.E."/>
            <person name="Kallscheuer N."/>
            <person name="Luecker S."/>
            <person name="Lage O.M."/>
            <person name="Pohl T."/>
            <person name="Merkel B.J."/>
            <person name="Hornburger P."/>
            <person name="Mueller R.-W."/>
            <person name="Bruemmer F."/>
            <person name="Labrenz M."/>
            <person name="Spormann A.M."/>
            <person name="Op den Camp H."/>
            <person name="Overmann J."/>
            <person name="Amann R."/>
            <person name="Jetten M.S.M."/>
            <person name="Mascher T."/>
            <person name="Medema M.H."/>
            <person name="Devos D.P."/>
            <person name="Kaster A.-K."/>
            <person name="Ovreas L."/>
            <person name="Rohde M."/>
            <person name="Galperin M.Y."/>
            <person name="Jogler C."/>
        </authorList>
    </citation>
    <scope>NUCLEOTIDE SEQUENCE [LARGE SCALE GENOMIC DNA]</scope>
    <source>
        <strain evidence="7 8">Pla110</strain>
    </source>
</reference>
<evidence type="ECO:0000259" key="6">
    <source>
        <dbReference type="Pfam" id="PF00884"/>
    </source>
</evidence>
<dbReference type="GO" id="GO:0004065">
    <property type="term" value="F:arylsulfatase activity"/>
    <property type="evidence" value="ECO:0007669"/>
    <property type="project" value="UniProtKB-EC"/>
</dbReference>
<proteinExistence type="inferred from homology"/>
<dbReference type="InterPro" id="IPR000917">
    <property type="entry name" value="Sulfatase_N"/>
</dbReference>
<keyword evidence="3 7" id="KW-0378">Hydrolase</keyword>
<dbReference type="PROSITE" id="PS00523">
    <property type="entry name" value="SULFATASE_1"/>
    <property type="match status" value="1"/>
</dbReference>
<dbReference type="CDD" id="cd16151">
    <property type="entry name" value="sulfatase_like"/>
    <property type="match status" value="1"/>
</dbReference>
<accession>A0A518CKJ6</accession>
<dbReference type="Proteomes" id="UP000317178">
    <property type="component" value="Chromosome"/>
</dbReference>
<dbReference type="AlphaFoldDB" id="A0A518CKJ6"/>
<evidence type="ECO:0000313" key="7">
    <source>
        <dbReference type="EMBL" id="QDU79755.1"/>
    </source>
</evidence>
<gene>
    <name evidence="7" type="ORF">Pla110_14690</name>
</gene>
<feature type="domain" description="Sulfatase N-terminal" evidence="6">
    <location>
        <begin position="23"/>
        <end position="328"/>
    </location>
</feature>
<dbReference type="PANTHER" id="PTHR42693">
    <property type="entry name" value="ARYLSULFATASE FAMILY MEMBER"/>
    <property type="match status" value="1"/>
</dbReference>
<dbReference type="Pfam" id="PF00884">
    <property type="entry name" value="Sulfatase"/>
    <property type="match status" value="1"/>
</dbReference>
<comment type="similarity">
    <text evidence="1">Belongs to the sulfatase family.</text>
</comment>
<dbReference type="PANTHER" id="PTHR42693:SF53">
    <property type="entry name" value="ENDO-4-O-SULFATASE"/>
    <property type="match status" value="1"/>
</dbReference>
<dbReference type="EMBL" id="CP036281">
    <property type="protein sequence ID" value="QDU79755.1"/>
    <property type="molecule type" value="Genomic_DNA"/>
</dbReference>
<evidence type="ECO:0000256" key="4">
    <source>
        <dbReference type="ARBA" id="ARBA00022837"/>
    </source>
</evidence>
<dbReference type="KEGG" id="plon:Pla110_14690"/>
<dbReference type="InterPro" id="IPR024607">
    <property type="entry name" value="Sulfatase_CS"/>
</dbReference>
<dbReference type="SUPFAM" id="SSF53649">
    <property type="entry name" value="Alkaline phosphatase-like"/>
    <property type="match status" value="1"/>
</dbReference>
<dbReference type="OrthoDB" id="9783154at2"/>
<dbReference type="EC" id="3.1.6.1" evidence="7"/>
<keyword evidence="4" id="KW-0106">Calcium</keyword>
<dbReference type="RefSeq" id="WP_144994613.1">
    <property type="nucleotide sequence ID" value="NZ_CP036281.1"/>
</dbReference>
<dbReference type="InterPro" id="IPR050738">
    <property type="entry name" value="Sulfatase"/>
</dbReference>
<feature type="signal peptide" evidence="5">
    <location>
        <begin position="1"/>
        <end position="20"/>
    </location>
</feature>
<feature type="chain" id="PRO_5022129329" evidence="5">
    <location>
        <begin position="21"/>
        <end position="428"/>
    </location>
</feature>
<evidence type="ECO:0000313" key="8">
    <source>
        <dbReference type="Proteomes" id="UP000317178"/>
    </source>
</evidence>
<dbReference type="InterPro" id="IPR017850">
    <property type="entry name" value="Alkaline_phosphatase_core_sf"/>
</dbReference>
<dbReference type="Gene3D" id="3.40.720.10">
    <property type="entry name" value="Alkaline Phosphatase, subunit A"/>
    <property type="match status" value="1"/>
</dbReference>
<organism evidence="7 8">
    <name type="scientific">Polystyrenella longa</name>
    <dbReference type="NCBI Taxonomy" id="2528007"/>
    <lineage>
        <taxon>Bacteria</taxon>
        <taxon>Pseudomonadati</taxon>
        <taxon>Planctomycetota</taxon>
        <taxon>Planctomycetia</taxon>
        <taxon>Planctomycetales</taxon>
        <taxon>Planctomycetaceae</taxon>
        <taxon>Polystyrenella</taxon>
    </lineage>
</organism>